<evidence type="ECO:0000256" key="7">
    <source>
        <dbReference type="SAM" id="Phobius"/>
    </source>
</evidence>
<dbReference type="AlphaFoldDB" id="A0AAV2DIM5"/>
<evidence type="ECO:0008006" key="10">
    <source>
        <dbReference type="Google" id="ProtNLM"/>
    </source>
</evidence>
<evidence type="ECO:0000313" key="9">
    <source>
        <dbReference type="Proteomes" id="UP001497516"/>
    </source>
</evidence>
<dbReference type="EMBL" id="OZ034816">
    <property type="protein sequence ID" value="CAL1373775.1"/>
    <property type="molecule type" value="Genomic_DNA"/>
</dbReference>
<accession>A0AAV2DIM5</accession>
<dbReference type="InterPro" id="IPR009617">
    <property type="entry name" value="Seipin"/>
</dbReference>
<gene>
    <name evidence="8" type="ORF">LTRI10_LOCUS15689</name>
</gene>
<feature type="transmembrane region" description="Helical" evidence="7">
    <location>
        <begin position="173"/>
        <end position="206"/>
    </location>
</feature>
<dbReference type="Proteomes" id="UP001497516">
    <property type="component" value="Chromosome 3"/>
</dbReference>
<evidence type="ECO:0000256" key="3">
    <source>
        <dbReference type="ARBA" id="ARBA00022824"/>
    </source>
</evidence>
<dbReference type="CDD" id="cd23995">
    <property type="entry name" value="Seipin_BSCL2_like"/>
    <property type="match status" value="1"/>
</dbReference>
<reference evidence="8 9" key="1">
    <citation type="submission" date="2024-04" db="EMBL/GenBank/DDBJ databases">
        <authorList>
            <person name="Fracassetti M."/>
        </authorList>
    </citation>
    <scope>NUCLEOTIDE SEQUENCE [LARGE SCALE GENOMIC DNA]</scope>
</reference>
<dbReference type="GO" id="GO:0005789">
    <property type="term" value="C:endoplasmic reticulum membrane"/>
    <property type="evidence" value="ECO:0007669"/>
    <property type="project" value="UniProtKB-SubCell"/>
</dbReference>
<keyword evidence="9" id="KW-1185">Reference proteome</keyword>
<evidence type="ECO:0000256" key="6">
    <source>
        <dbReference type="ARBA" id="ARBA00023136"/>
    </source>
</evidence>
<keyword evidence="5" id="KW-0443">Lipid metabolism</keyword>
<evidence type="ECO:0000313" key="8">
    <source>
        <dbReference type="EMBL" id="CAL1373775.1"/>
    </source>
</evidence>
<dbReference type="PANTHER" id="PTHR21212:SF6">
    <property type="entry name" value="SEIPIN-2-LIKE"/>
    <property type="match status" value="1"/>
</dbReference>
<keyword evidence="2 7" id="KW-0812">Transmembrane</keyword>
<evidence type="ECO:0000256" key="4">
    <source>
        <dbReference type="ARBA" id="ARBA00022989"/>
    </source>
</evidence>
<evidence type="ECO:0000256" key="2">
    <source>
        <dbReference type="ARBA" id="ARBA00022692"/>
    </source>
</evidence>
<comment type="subcellular location">
    <subcellularLocation>
        <location evidence="1">Endoplasmic reticulum membrane</location>
        <topology evidence="1">Multi-pass membrane protein</topology>
    </subcellularLocation>
</comment>
<sequence>MDEASYPQQNGGFPSQPITLSAAIRRCLVKVAIKGAEKLMIDGRKRENASAAFAAAPLGNRASPVSTLQSSASQMLMLVKKQNRWMNPNQNGLCLTLNLLKIPQLLMMKLIAFQFHLLASFLTFPIRVSTRALKRAVLGNSAIKNPVMTLCGAVANRAITDAKKRTRDVGVKLGRAVICCCFLGLVLFAMLASGFLMGSLILGWVLEPPFQGKVALNFDYTKASPVALLPLAPSYSGSGTLLGNQGRVVPHNRKMEVTVSLMMPESEYNRNLGMFQVKVELLSASGEVTTSTSRPCMLPFKSHPFRLAESVIKALPLLAGMASESQLVDLKMDDQLLPQTAASMRVLLEQRAEFQSPGAGIPQVYAATLKLNCELPRMKMLLWQWRRVVYVLLGIVLFFAQLAAAVGLVFCRALSVPAGRKASDSMVKVFGGKKKKYLE</sequence>
<evidence type="ECO:0000256" key="1">
    <source>
        <dbReference type="ARBA" id="ARBA00004477"/>
    </source>
</evidence>
<dbReference type="PANTHER" id="PTHR21212">
    <property type="entry name" value="BERNARDINELLI-SEIP CONGENITAL LIPODYSTROPHY 2 HOMOLOG BSCL2 PROTEIN"/>
    <property type="match status" value="1"/>
</dbReference>
<dbReference type="Pfam" id="PF06775">
    <property type="entry name" value="Seipin"/>
    <property type="match status" value="1"/>
</dbReference>
<keyword evidence="6 7" id="KW-0472">Membrane</keyword>
<proteinExistence type="predicted"/>
<organism evidence="8 9">
    <name type="scientific">Linum trigynum</name>
    <dbReference type="NCBI Taxonomy" id="586398"/>
    <lineage>
        <taxon>Eukaryota</taxon>
        <taxon>Viridiplantae</taxon>
        <taxon>Streptophyta</taxon>
        <taxon>Embryophyta</taxon>
        <taxon>Tracheophyta</taxon>
        <taxon>Spermatophyta</taxon>
        <taxon>Magnoliopsida</taxon>
        <taxon>eudicotyledons</taxon>
        <taxon>Gunneridae</taxon>
        <taxon>Pentapetalae</taxon>
        <taxon>rosids</taxon>
        <taxon>fabids</taxon>
        <taxon>Malpighiales</taxon>
        <taxon>Linaceae</taxon>
        <taxon>Linum</taxon>
    </lineage>
</organism>
<keyword evidence="3" id="KW-0256">Endoplasmic reticulum</keyword>
<keyword evidence="4 7" id="KW-1133">Transmembrane helix</keyword>
<dbReference type="GO" id="GO:0140042">
    <property type="term" value="P:lipid droplet formation"/>
    <property type="evidence" value="ECO:0007669"/>
    <property type="project" value="UniProtKB-ARBA"/>
</dbReference>
<dbReference type="GO" id="GO:0006629">
    <property type="term" value="P:lipid metabolic process"/>
    <property type="evidence" value="ECO:0007669"/>
    <property type="project" value="UniProtKB-KW"/>
</dbReference>
<feature type="transmembrane region" description="Helical" evidence="7">
    <location>
        <begin position="388"/>
        <end position="410"/>
    </location>
</feature>
<protein>
    <recommendedName>
        <fullName evidence="10">Seipin</fullName>
    </recommendedName>
</protein>
<evidence type="ECO:0000256" key="5">
    <source>
        <dbReference type="ARBA" id="ARBA00023098"/>
    </source>
</evidence>
<name>A0AAV2DIM5_9ROSI</name>